<accession>A0A6C0XZD8</accession>
<evidence type="ECO:0000313" key="2">
    <source>
        <dbReference type="Proteomes" id="UP000503440"/>
    </source>
</evidence>
<dbReference type="Proteomes" id="UP000503440">
    <property type="component" value="Chromosome"/>
</dbReference>
<protein>
    <submittedName>
        <fullName evidence="1">Uncharacterized protein</fullName>
    </submittedName>
</protein>
<dbReference type="RefSeq" id="WP_104503620.1">
    <property type="nucleotide sequence ID" value="NZ_CP044455.1"/>
</dbReference>
<evidence type="ECO:0000313" key="1">
    <source>
        <dbReference type="EMBL" id="QIC69277.1"/>
    </source>
</evidence>
<dbReference type="AlphaFoldDB" id="A0A6C0XZD8"/>
<proteinExistence type="predicted"/>
<dbReference type="EMBL" id="CP044455">
    <property type="protein sequence ID" value="QIC69277.1"/>
    <property type="molecule type" value="Genomic_DNA"/>
</dbReference>
<gene>
    <name evidence="1" type="ORF">FSC09_02035</name>
</gene>
<name>A0A6C0XZD8_9GAMM</name>
<organism evidence="1 2">
    <name type="scientific">Acinetobacter indicus</name>
    <dbReference type="NCBI Taxonomy" id="756892"/>
    <lineage>
        <taxon>Bacteria</taxon>
        <taxon>Pseudomonadati</taxon>
        <taxon>Pseudomonadota</taxon>
        <taxon>Gammaproteobacteria</taxon>
        <taxon>Moraxellales</taxon>
        <taxon>Moraxellaceae</taxon>
        <taxon>Acinetobacter</taxon>
    </lineage>
</organism>
<reference evidence="1 2" key="1">
    <citation type="submission" date="2019-09" db="EMBL/GenBank/DDBJ databases">
        <title>Non-baumannii Acinetobacter spp. carrying blaNDM-1 isolated in China.</title>
        <authorList>
            <person name="Cui C."/>
            <person name="Chen C."/>
            <person name="Sun J."/>
            <person name="Liu Y."/>
        </authorList>
    </citation>
    <scope>NUCLEOTIDE SEQUENCE [LARGE SCALE GENOMIC DNA]</scope>
    <source>
        <strain evidence="1 2">B18</strain>
    </source>
</reference>
<sequence length="124" mass="14386">MLSFWYSARCHRQLKLMICIGTCLLIYLASTQAQLPSFWVILSLILGMGLHLLYQWIDRRSWPGHQRRLMYGGLNLAPLLLLAVLLLFLPKMQLWAMALQALGFILVGLFMVSIYQQRAKRFDS</sequence>